<evidence type="ECO:0000313" key="10">
    <source>
        <dbReference type="Proteomes" id="UP000244677"/>
    </source>
</evidence>
<name>A0A2S1LN76_9FLAO</name>
<evidence type="ECO:0000259" key="7">
    <source>
        <dbReference type="Pfam" id="PF03772"/>
    </source>
</evidence>
<feature type="transmembrane region" description="Helical" evidence="6">
    <location>
        <begin position="7"/>
        <end position="25"/>
    </location>
</feature>
<evidence type="ECO:0000256" key="4">
    <source>
        <dbReference type="ARBA" id="ARBA00022989"/>
    </source>
</evidence>
<dbReference type="OrthoDB" id="9761531at2"/>
<keyword evidence="2" id="KW-1003">Cell membrane</keyword>
<dbReference type="RefSeq" id="WP_108736725.1">
    <property type="nucleotide sequence ID" value="NZ_CP020919.1"/>
</dbReference>
<feature type="transmembrane region" description="Helical" evidence="6">
    <location>
        <begin position="311"/>
        <end position="327"/>
    </location>
</feature>
<dbReference type="InterPro" id="IPR025405">
    <property type="entry name" value="DUF4131"/>
</dbReference>
<keyword evidence="5 6" id="KW-0472">Membrane</keyword>
<dbReference type="KEGG" id="fki:FK004_07680"/>
<dbReference type="InterPro" id="IPR004477">
    <property type="entry name" value="ComEC_N"/>
</dbReference>
<accession>A0A2S1LN76</accession>
<dbReference type="GO" id="GO:0005886">
    <property type="term" value="C:plasma membrane"/>
    <property type="evidence" value="ECO:0007669"/>
    <property type="project" value="UniProtKB-SubCell"/>
</dbReference>
<feature type="transmembrane region" description="Helical" evidence="6">
    <location>
        <begin position="416"/>
        <end position="442"/>
    </location>
</feature>
<dbReference type="PANTHER" id="PTHR30619:SF1">
    <property type="entry name" value="RECOMBINATION PROTEIN 2"/>
    <property type="match status" value="1"/>
</dbReference>
<keyword evidence="3 6" id="KW-0812">Transmembrane</keyword>
<dbReference type="Pfam" id="PF03772">
    <property type="entry name" value="Competence"/>
    <property type="match status" value="1"/>
</dbReference>
<evidence type="ECO:0000256" key="2">
    <source>
        <dbReference type="ARBA" id="ARBA00022475"/>
    </source>
</evidence>
<protein>
    <recommendedName>
        <fullName evidence="11">Competence protein ComEC</fullName>
    </recommendedName>
</protein>
<dbReference type="EMBL" id="CP020919">
    <property type="protein sequence ID" value="AWG25121.1"/>
    <property type="molecule type" value="Genomic_DNA"/>
</dbReference>
<feature type="transmembrane region" description="Helical" evidence="6">
    <location>
        <begin position="391"/>
        <end position="410"/>
    </location>
</feature>
<feature type="transmembrane region" description="Helical" evidence="6">
    <location>
        <begin position="334"/>
        <end position="353"/>
    </location>
</feature>
<evidence type="ECO:0000256" key="5">
    <source>
        <dbReference type="ARBA" id="ARBA00023136"/>
    </source>
</evidence>
<feature type="transmembrane region" description="Helical" evidence="6">
    <location>
        <begin position="285"/>
        <end position="305"/>
    </location>
</feature>
<feature type="transmembrane region" description="Helical" evidence="6">
    <location>
        <begin position="58"/>
        <end position="78"/>
    </location>
</feature>
<evidence type="ECO:0000313" key="9">
    <source>
        <dbReference type="EMBL" id="AWG25121.1"/>
    </source>
</evidence>
<evidence type="ECO:0000256" key="1">
    <source>
        <dbReference type="ARBA" id="ARBA00004651"/>
    </source>
</evidence>
<evidence type="ECO:0000256" key="3">
    <source>
        <dbReference type="ARBA" id="ARBA00022692"/>
    </source>
</evidence>
<feature type="transmembrane region" description="Helical" evidence="6">
    <location>
        <begin position="484"/>
        <end position="502"/>
    </location>
</feature>
<feature type="transmembrane region" description="Helical" evidence="6">
    <location>
        <begin position="31"/>
        <end position="51"/>
    </location>
</feature>
<dbReference type="Pfam" id="PF13567">
    <property type="entry name" value="DUF4131"/>
    <property type="match status" value="1"/>
</dbReference>
<dbReference type="InterPro" id="IPR052159">
    <property type="entry name" value="Competence_DNA_uptake"/>
</dbReference>
<dbReference type="PANTHER" id="PTHR30619">
    <property type="entry name" value="DNA INTERNALIZATION/COMPETENCE PROTEIN COMEC/REC2"/>
    <property type="match status" value="1"/>
</dbReference>
<evidence type="ECO:0008006" key="11">
    <source>
        <dbReference type="Google" id="ProtNLM"/>
    </source>
</evidence>
<proteinExistence type="predicted"/>
<dbReference type="AlphaFoldDB" id="A0A2S1LN76"/>
<feature type="domain" description="ComEC/Rec2-related protein" evidence="7">
    <location>
        <begin position="234"/>
        <end position="503"/>
    </location>
</feature>
<dbReference type="NCBIfam" id="TIGR00360">
    <property type="entry name" value="ComEC_N-term"/>
    <property type="match status" value="1"/>
</dbReference>
<sequence length="678" mass="77329">MKIAQYPLFKITALYCTGLCTGFYYNPSLRFSICLLAISFIICFLLYLQAFKNFQQTVFLGISVCMLAFSIGITSQALHNPYNQPGHYITHLDKFPTHNHVEVRIQEKLKNTATYQRYIASVYRINTQDYHGKLLIQIRRTIPERSLSIGSRIKIHGQIQQFHIPFNPHQFDYRSYMEHKGILGYMKINPNAVVLCNIKTKNSHYYSAEFRNTILTNLKNSGFAPAALEVVAALLLGQKQDMDPTILQDYRLAGAVHILSVSGLHIGLIYFFISSLLQFLPNTRYSLFIKTGIVILTLWLFAMIAGGSPSVVRSVVMFTFAAIAALLRRGTSIYHTLIVSALLMLLWDPATLFDVGFQLSYSALFFIVWLQPALSGFWTPKFKILRYLWDILTVSIAAQIGTLPLSLYYFHQFPGLFFLTNIIVLPLLTIIMIYGLIVLLLAALDITHATVSKLLEIAISALNSIIHKIASYDDFIFRDVPCSLPVMLSLYSCVIAIVLWLKKPTFPRLLILCSFVIITQLTCWMSRIQSTGTADFIVLHSYKNPLLLERQGNKITVFSNRDRKDILQDSSLKPYQIATHSHIDTLLPLRNLYYFQHQKILILDQHGILPEHCDPDIIILSQSPKINLERLLKKVQPKLIIADATNYNTTVQLWKRTCSNAKIPFHAIAEKGFYRINN</sequence>
<dbReference type="Proteomes" id="UP000244677">
    <property type="component" value="Chromosome"/>
</dbReference>
<organism evidence="9 10">
    <name type="scientific">Flavobacterium kingsejongi</name>
    <dbReference type="NCBI Taxonomy" id="1678728"/>
    <lineage>
        <taxon>Bacteria</taxon>
        <taxon>Pseudomonadati</taxon>
        <taxon>Bacteroidota</taxon>
        <taxon>Flavobacteriia</taxon>
        <taxon>Flavobacteriales</taxon>
        <taxon>Flavobacteriaceae</taxon>
        <taxon>Flavobacterium</taxon>
    </lineage>
</organism>
<keyword evidence="4 6" id="KW-1133">Transmembrane helix</keyword>
<gene>
    <name evidence="9" type="ORF">FK004_07680</name>
</gene>
<feature type="transmembrane region" description="Helical" evidence="6">
    <location>
        <begin position="359"/>
        <end position="379"/>
    </location>
</feature>
<feature type="transmembrane region" description="Helical" evidence="6">
    <location>
        <begin position="252"/>
        <end position="273"/>
    </location>
</feature>
<comment type="subcellular location">
    <subcellularLocation>
        <location evidence="1">Cell membrane</location>
        <topology evidence="1">Multi-pass membrane protein</topology>
    </subcellularLocation>
</comment>
<evidence type="ECO:0000259" key="8">
    <source>
        <dbReference type="Pfam" id="PF13567"/>
    </source>
</evidence>
<evidence type="ECO:0000256" key="6">
    <source>
        <dbReference type="SAM" id="Phobius"/>
    </source>
</evidence>
<feature type="domain" description="DUF4131" evidence="8">
    <location>
        <begin position="29"/>
        <end position="190"/>
    </location>
</feature>
<reference evidence="9 10" key="1">
    <citation type="submission" date="2017-04" db="EMBL/GenBank/DDBJ databases">
        <title>Complete genome sequence of Flavobacterium kingsejong AJ004.</title>
        <authorList>
            <person name="Lee P.C."/>
        </authorList>
    </citation>
    <scope>NUCLEOTIDE SEQUENCE [LARGE SCALE GENOMIC DNA]</scope>
    <source>
        <strain evidence="9 10">AJ004</strain>
    </source>
</reference>
<keyword evidence="10" id="KW-1185">Reference proteome</keyword>